<keyword evidence="2 5" id="KW-0479">Metal-binding</keyword>
<evidence type="ECO:0000256" key="5">
    <source>
        <dbReference type="PIRSR" id="PIRSR015582-2"/>
    </source>
</evidence>
<dbReference type="EMBL" id="MOEN01000058">
    <property type="protein sequence ID" value="OMH39825.1"/>
    <property type="molecule type" value="Genomic_DNA"/>
</dbReference>
<dbReference type="AlphaFoldDB" id="A0A1R1MJ39"/>
<sequence>GVGICGVFPRRLSHFSSLHKISYTTFDNSIKTRTPVSKRFIRSVILVSGDRIKHLRKIFERDVDIIIFNLEDGVANSRKKVARKIIKILLSMKDVTDKESVVRINPINSPFFYEDITEILPSIPHAIRLSKVETEKDVTTLDAIISSFEKSKQIPENTIKIHLSIETGKGIKNLEKILTASERIETAYLGILDLFSDLNLPQNLIEKSPTTTYIKTRFVTTCRTFNVNPIAPAYQNYKDLEGFEKECKEDRLIGFNGKSCISIKQTEIANKIFSPTEEEIERAKNIAKLFEEAIKKGKGGITYEGLFIDNPIYKDALNILKAANPTQENEIKI</sequence>
<accession>A0A1R1MJ39</accession>
<proteinExistence type="predicted"/>
<keyword evidence="8" id="KW-1185">Reference proteome</keyword>
<dbReference type="InterPro" id="IPR005000">
    <property type="entry name" value="Aldolase/citrate-lyase_domain"/>
</dbReference>
<dbReference type="InterPro" id="IPR015813">
    <property type="entry name" value="Pyrv/PenolPyrv_kinase-like_dom"/>
</dbReference>
<dbReference type="PANTHER" id="PTHR32308:SF0">
    <property type="entry name" value="HPCH_HPAI ALDOLASE_CITRATE LYASE DOMAIN-CONTAINING PROTEIN"/>
    <property type="match status" value="1"/>
</dbReference>
<feature type="non-terminal residue" evidence="7">
    <location>
        <position position="1"/>
    </location>
</feature>
<feature type="binding site" evidence="4">
    <location>
        <position position="166"/>
    </location>
    <ligand>
        <name>substrate</name>
    </ligand>
</feature>
<dbReference type="STRING" id="1914305.BLW93_08555"/>
<evidence type="ECO:0000259" key="6">
    <source>
        <dbReference type="Pfam" id="PF03328"/>
    </source>
</evidence>
<dbReference type="GO" id="GO:0006107">
    <property type="term" value="P:oxaloacetate metabolic process"/>
    <property type="evidence" value="ECO:0007669"/>
    <property type="project" value="TreeGrafter"/>
</dbReference>
<feature type="binding site" evidence="4">
    <location>
        <position position="103"/>
    </location>
    <ligand>
        <name>substrate</name>
    </ligand>
</feature>
<comment type="cofactor">
    <cofactor evidence="1">
        <name>Mg(2+)</name>
        <dbReference type="ChEBI" id="CHEBI:18420"/>
    </cofactor>
</comment>
<evidence type="ECO:0000256" key="1">
    <source>
        <dbReference type="ARBA" id="ARBA00001946"/>
    </source>
</evidence>
<dbReference type="PIRSF" id="PIRSF015582">
    <property type="entry name" value="Cit_lyase_B"/>
    <property type="match status" value="1"/>
</dbReference>
<name>A0A1R1MJ39_9BACT</name>
<feature type="binding site" evidence="5">
    <location>
        <position position="166"/>
    </location>
    <ligand>
        <name>Mg(2+)</name>
        <dbReference type="ChEBI" id="CHEBI:18420"/>
    </ligand>
</feature>
<evidence type="ECO:0000313" key="7">
    <source>
        <dbReference type="EMBL" id="OMH39825.1"/>
    </source>
</evidence>
<evidence type="ECO:0000256" key="3">
    <source>
        <dbReference type="ARBA" id="ARBA00022842"/>
    </source>
</evidence>
<protein>
    <recommendedName>
        <fullName evidence="6">HpcH/HpaI aldolase/citrate lyase domain-containing protein</fullName>
    </recommendedName>
</protein>
<dbReference type="Pfam" id="PF03328">
    <property type="entry name" value="HpcH_HpaI"/>
    <property type="match status" value="1"/>
</dbReference>
<keyword evidence="3 5" id="KW-0460">Magnesium</keyword>
<comment type="caution">
    <text evidence="7">The sequence shown here is derived from an EMBL/GenBank/DDBJ whole genome shotgun (WGS) entry which is preliminary data.</text>
</comment>
<organism evidence="7 8">
    <name type="scientific">Desulfurobacterium indicum</name>
    <dbReference type="NCBI Taxonomy" id="1914305"/>
    <lineage>
        <taxon>Bacteria</taxon>
        <taxon>Pseudomonadati</taxon>
        <taxon>Aquificota</taxon>
        <taxon>Aquificia</taxon>
        <taxon>Desulfurobacteriales</taxon>
        <taxon>Desulfurobacteriaceae</taxon>
        <taxon>Desulfurobacterium</taxon>
    </lineage>
</organism>
<feature type="domain" description="HpcH/HpaI aldolase/citrate lyase" evidence="6">
    <location>
        <begin position="42"/>
        <end position="261"/>
    </location>
</feature>
<dbReference type="Proteomes" id="UP000187408">
    <property type="component" value="Unassembled WGS sequence"/>
</dbReference>
<gene>
    <name evidence="7" type="ORF">BLW93_08555</name>
</gene>
<evidence type="ECO:0000256" key="4">
    <source>
        <dbReference type="PIRSR" id="PIRSR015582-1"/>
    </source>
</evidence>
<dbReference type="PANTHER" id="PTHR32308">
    <property type="entry name" value="LYASE BETA SUBUNIT, PUTATIVE (AFU_ORTHOLOGUE AFUA_4G13030)-RELATED"/>
    <property type="match status" value="1"/>
</dbReference>
<dbReference type="InterPro" id="IPR011206">
    <property type="entry name" value="Citrate_lyase_beta/mcl1/mcl2"/>
</dbReference>
<evidence type="ECO:0000256" key="2">
    <source>
        <dbReference type="ARBA" id="ARBA00022723"/>
    </source>
</evidence>
<feature type="binding site" evidence="5">
    <location>
        <position position="193"/>
    </location>
    <ligand>
        <name>Mg(2+)</name>
        <dbReference type="ChEBI" id="CHEBI:18420"/>
    </ligand>
</feature>
<dbReference type="Gene3D" id="3.20.20.60">
    <property type="entry name" value="Phosphoenolpyruvate-binding domains"/>
    <property type="match status" value="1"/>
</dbReference>
<reference evidence="7 8" key="1">
    <citation type="submission" date="2016-10" db="EMBL/GenBank/DDBJ databases">
        <title>Genome sequence of a sulfur-reducing bacterium Desulfurobacterium indicum K6013.</title>
        <authorList>
            <person name="Cao J."/>
            <person name="Shao Z."/>
            <person name="Alain K."/>
            <person name="Jebbar M."/>
        </authorList>
    </citation>
    <scope>NUCLEOTIDE SEQUENCE [LARGE SCALE GENOMIC DNA]</scope>
    <source>
        <strain evidence="7 8">K6013</strain>
    </source>
</reference>
<dbReference type="SUPFAM" id="SSF51621">
    <property type="entry name" value="Phosphoenolpyruvate/pyruvate domain"/>
    <property type="match status" value="1"/>
</dbReference>
<dbReference type="RefSeq" id="WP_076713662.1">
    <property type="nucleotide sequence ID" value="NZ_MOEN01000058.1"/>
</dbReference>
<dbReference type="InterPro" id="IPR040442">
    <property type="entry name" value="Pyrv_kinase-like_dom_sf"/>
</dbReference>
<dbReference type="GO" id="GO:0003824">
    <property type="term" value="F:catalytic activity"/>
    <property type="evidence" value="ECO:0007669"/>
    <property type="project" value="InterPro"/>
</dbReference>
<evidence type="ECO:0000313" key="8">
    <source>
        <dbReference type="Proteomes" id="UP000187408"/>
    </source>
</evidence>
<dbReference type="GO" id="GO:0000287">
    <property type="term" value="F:magnesium ion binding"/>
    <property type="evidence" value="ECO:0007669"/>
    <property type="project" value="TreeGrafter"/>
</dbReference>